<evidence type="ECO:0000256" key="1">
    <source>
        <dbReference type="ARBA" id="ARBA00023015"/>
    </source>
</evidence>
<dbReference type="SUPFAM" id="SSF46785">
    <property type="entry name" value="Winged helix' DNA-binding domain"/>
    <property type="match status" value="1"/>
</dbReference>
<reference evidence="5 6" key="1">
    <citation type="journal article" date="2014" name="Int. J. Syst. Evol. Microbiol.">
        <title>Complete genome sequence of Corynebacterium casei LMG S-19264T (=DSM 44701T), isolated from a smear-ripened cheese.</title>
        <authorList>
            <consortium name="US DOE Joint Genome Institute (JGI-PGF)"/>
            <person name="Walter F."/>
            <person name="Albersmeier A."/>
            <person name="Kalinowski J."/>
            <person name="Ruckert C."/>
        </authorList>
    </citation>
    <scope>NUCLEOTIDE SEQUENCE [LARGE SCALE GENOMIC DNA]</scope>
    <source>
        <strain evidence="5 6">NBRC 111766</strain>
    </source>
</reference>
<dbReference type="PANTHER" id="PTHR44846:SF16">
    <property type="entry name" value="TRANSCRIPTIONAL REGULATOR PHNF-RELATED"/>
    <property type="match status" value="1"/>
</dbReference>
<dbReference type="PRINTS" id="PR00035">
    <property type="entry name" value="HTHGNTR"/>
</dbReference>
<dbReference type="Pfam" id="PF07702">
    <property type="entry name" value="UTRA"/>
    <property type="match status" value="1"/>
</dbReference>
<evidence type="ECO:0000313" key="5">
    <source>
        <dbReference type="EMBL" id="GLS86052.1"/>
    </source>
</evidence>
<keyword evidence="6" id="KW-1185">Reference proteome</keyword>
<dbReference type="AlphaFoldDB" id="A0AA37TWJ8"/>
<keyword evidence="3" id="KW-0804">Transcription</keyword>
<dbReference type="CDD" id="cd07377">
    <property type="entry name" value="WHTH_GntR"/>
    <property type="match status" value="1"/>
</dbReference>
<dbReference type="InterPro" id="IPR036388">
    <property type="entry name" value="WH-like_DNA-bd_sf"/>
</dbReference>
<dbReference type="PANTHER" id="PTHR44846">
    <property type="entry name" value="MANNOSYL-D-GLYCERATE TRANSPORT/METABOLISM SYSTEM REPRESSOR MNGR-RELATED"/>
    <property type="match status" value="1"/>
</dbReference>
<organism evidence="5 6">
    <name type="scientific">Cypionkella aquatica</name>
    <dbReference type="NCBI Taxonomy" id="1756042"/>
    <lineage>
        <taxon>Bacteria</taxon>
        <taxon>Pseudomonadati</taxon>
        <taxon>Pseudomonadota</taxon>
        <taxon>Alphaproteobacteria</taxon>
        <taxon>Rhodobacterales</taxon>
        <taxon>Paracoccaceae</taxon>
        <taxon>Cypionkella</taxon>
    </lineage>
</organism>
<keyword evidence="2" id="KW-0238">DNA-binding</keyword>
<dbReference type="Pfam" id="PF00392">
    <property type="entry name" value="GntR"/>
    <property type="match status" value="1"/>
</dbReference>
<evidence type="ECO:0000256" key="2">
    <source>
        <dbReference type="ARBA" id="ARBA00023125"/>
    </source>
</evidence>
<dbReference type="SMART" id="SM00345">
    <property type="entry name" value="HTH_GNTR"/>
    <property type="match status" value="1"/>
</dbReference>
<dbReference type="InterPro" id="IPR050679">
    <property type="entry name" value="Bact_HTH_transcr_reg"/>
</dbReference>
<feature type="domain" description="HTH gntR-type" evidence="4">
    <location>
        <begin position="14"/>
        <end position="82"/>
    </location>
</feature>
<evidence type="ECO:0000256" key="3">
    <source>
        <dbReference type="ARBA" id="ARBA00023163"/>
    </source>
</evidence>
<dbReference type="Gene3D" id="1.10.10.10">
    <property type="entry name" value="Winged helix-like DNA-binding domain superfamily/Winged helix DNA-binding domain"/>
    <property type="match status" value="1"/>
</dbReference>
<accession>A0AA37TWJ8</accession>
<evidence type="ECO:0000259" key="4">
    <source>
        <dbReference type="PROSITE" id="PS50949"/>
    </source>
</evidence>
<dbReference type="PROSITE" id="PS50949">
    <property type="entry name" value="HTH_GNTR"/>
    <property type="match status" value="1"/>
</dbReference>
<protein>
    <submittedName>
        <fullName evidence="5">GntR family transcriptional regulator</fullName>
    </submittedName>
</protein>
<dbReference type="SUPFAM" id="SSF64288">
    <property type="entry name" value="Chorismate lyase-like"/>
    <property type="match status" value="1"/>
</dbReference>
<dbReference type="EMBL" id="BSPP01000004">
    <property type="protein sequence ID" value="GLS86052.1"/>
    <property type="molecule type" value="Genomic_DNA"/>
</dbReference>
<dbReference type="InterPro" id="IPR000524">
    <property type="entry name" value="Tscrpt_reg_HTH_GntR"/>
</dbReference>
<gene>
    <name evidence="5" type="primary">hutC</name>
    <name evidence="5" type="ORF">GCM10010873_10260</name>
</gene>
<name>A0AA37TWJ8_9RHOB</name>
<evidence type="ECO:0000313" key="6">
    <source>
        <dbReference type="Proteomes" id="UP001157355"/>
    </source>
</evidence>
<dbReference type="InterPro" id="IPR028978">
    <property type="entry name" value="Chorismate_lyase_/UTRA_dom_sf"/>
</dbReference>
<keyword evidence="1" id="KW-0805">Transcription regulation</keyword>
<dbReference type="GO" id="GO:0003700">
    <property type="term" value="F:DNA-binding transcription factor activity"/>
    <property type="evidence" value="ECO:0007669"/>
    <property type="project" value="InterPro"/>
</dbReference>
<sequence>MPDTVRIETAKAETTTFREVMAEIIQRITEGPWGPGSLLPGEVELAEEFGVSRTTMNRALREVSELGFLDRKRKAGTRVRMAPIRQARFEMPLVRAEIEKTGAAYRYQLVSRDVILAPDWLRERMRLKARARVVHLLCLHFADGVAFQLEDRWINAQALPLATEQDFSAVGPNEWLVATVPFSEVEISFLAQAADAQMVAHLGHAPGDPVFCSERATWWQNAAVTLVTLAHRRGYRMTTRY</sequence>
<dbReference type="RefSeq" id="WP_284324258.1">
    <property type="nucleotide sequence ID" value="NZ_BSPP01000004.1"/>
</dbReference>
<dbReference type="GO" id="GO:0003677">
    <property type="term" value="F:DNA binding"/>
    <property type="evidence" value="ECO:0007669"/>
    <property type="project" value="UniProtKB-KW"/>
</dbReference>
<dbReference type="InterPro" id="IPR011663">
    <property type="entry name" value="UTRA"/>
</dbReference>
<dbReference type="Gene3D" id="3.40.1410.10">
    <property type="entry name" value="Chorismate lyase-like"/>
    <property type="match status" value="1"/>
</dbReference>
<dbReference type="Proteomes" id="UP001157355">
    <property type="component" value="Unassembled WGS sequence"/>
</dbReference>
<proteinExistence type="predicted"/>
<dbReference type="InterPro" id="IPR036390">
    <property type="entry name" value="WH_DNA-bd_sf"/>
</dbReference>
<comment type="caution">
    <text evidence="5">The sequence shown here is derived from an EMBL/GenBank/DDBJ whole genome shotgun (WGS) entry which is preliminary data.</text>
</comment>
<dbReference type="SMART" id="SM00866">
    <property type="entry name" value="UTRA"/>
    <property type="match status" value="1"/>
</dbReference>